<dbReference type="AlphaFoldDB" id="A0AAW9G6L3"/>
<dbReference type="Proteomes" id="UP001274571">
    <property type="component" value="Unassembled WGS sequence"/>
</dbReference>
<reference evidence="1" key="1">
    <citation type="submission" date="2023-11" db="EMBL/GenBank/DDBJ databases">
        <title>Genome Sequence of Bacillus thuringiensis stain BLB 30AF.</title>
        <authorList>
            <person name="Farhat A."/>
        </authorList>
    </citation>
    <scope>NUCLEOTIDE SEQUENCE</scope>
    <source>
        <strain evidence="1">BLB30AF</strain>
    </source>
</reference>
<evidence type="ECO:0000313" key="2">
    <source>
        <dbReference type="Proteomes" id="UP001274571"/>
    </source>
</evidence>
<sequence length="134" mass="15490">MFKFHCHSCDETFHIAFENLYNKIAIQCQNCGQALPSEAVKSLRDLSEAYMDTIDTLHSTGKYQECWSLSIVGTEVVIPEKVSKYGNFLTSENDQSYWKHRRKPIIQKKSTVHLEQSNNICNKNNDILDDDLPF</sequence>
<comment type="caution">
    <text evidence="1">The sequence shown here is derived from an EMBL/GenBank/DDBJ whole genome shotgun (WGS) entry which is preliminary data.</text>
</comment>
<dbReference type="EMBL" id="JAXCMD010000001">
    <property type="protein sequence ID" value="MDY0850458.1"/>
    <property type="molecule type" value="Genomic_DNA"/>
</dbReference>
<proteinExistence type="predicted"/>
<accession>A0AAW9G6L3</accession>
<evidence type="ECO:0000313" key="1">
    <source>
        <dbReference type="EMBL" id="MDY0850458.1"/>
    </source>
</evidence>
<protein>
    <submittedName>
        <fullName evidence="1">Uncharacterized protein</fullName>
    </submittedName>
</protein>
<dbReference type="RefSeq" id="WP_320480858.1">
    <property type="nucleotide sequence ID" value="NZ_JAXCMD010000001.1"/>
</dbReference>
<gene>
    <name evidence="1" type="ORF">SOH20_05915</name>
</gene>
<name>A0AAW9G6L3_BACTU</name>
<organism evidence="1 2">
    <name type="scientific">Bacillus thuringiensis</name>
    <dbReference type="NCBI Taxonomy" id="1428"/>
    <lineage>
        <taxon>Bacteria</taxon>
        <taxon>Bacillati</taxon>
        <taxon>Bacillota</taxon>
        <taxon>Bacilli</taxon>
        <taxon>Bacillales</taxon>
        <taxon>Bacillaceae</taxon>
        <taxon>Bacillus</taxon>
        <taxon>Bacillus cereus group</taxon>
    </lineage>
</organism>